<keyword evidence="1" id="KW-1133">Transmembrane helix</keyword>
<dbReference type="Pfam" id="PF01345">
    <property type="entry name" value="DUF11"/>
    <property type="match status" value="1"/>
</dbReference>
<evidence type="ECO:0000256" key="1">
    <source>
        <dbReference type="SAM" id="Phobius"/>
    </source>
</evidence>
<feature type="chain" id="PRO_5046265519" description="DUF11 domain-containing protein" evidence="2">
    <location>
        <begin position="30"/>
        <end position="189"/>
    </location>
</feature>
<dbReference type="RefSeq" id="WP_344922826.1">
    <property type="nucleotide sequence ID" value="NZ_BAABAQ010000018.1"/>
</dbReference>
<sequence>MKRHLASVGLLTAIAAITAPALGWPTAWADPVPSVSISLDDGARETAPGAENTYTLRLSNQGTARLKRVLLVQSLPPSMTFVKADAGGHMEQGKVAWTVNIPPEKDTIVHLSARVGAVAGAAVQNLASTACARRSATGPVLVCATDINTVTPPEETAGWVLPVSLASAAVAGLATTALLLRRRRRGQPV</sequence>
<feature type="transmembrane region" description="Helical" evidence="1">
    <location>
        <begin position="159"/>
        <end position="180"/>
    </location>
</feature>
<proteinExistence type="predicted"/>
<keyword evidence="2" id="KW-0732">Signal</keyword>
<feature type="domain" description="DUF11" evidence="3">
    <location>
        <begin position="45"/>
        <end position="129"/>
    </location>
</feature>
<gene>
    <name evidence="4" type="ORF">GCM10022252_72510</name>
</gene>
<evidence type="ECO:0000313" key="4">
    <source>
        <dbReference type="EMBL" id="GAA4208020.1"/>
    </source>
</evidence>
<feature type="signal peptide" evidence="2">
    <location>
        <begin position="1"/>
        <end position="29"/>
    </location>
</feature>
<keyword evidence="1" id="KW-0472">Membrane</keyword>
<evidence type="ECO:0000313" key="5">
    <source>
        <dbReference type="Proteomes" id="UP001501251"/>
    </source>
</evidence>
<evidence type="ECO:0000259" key="3">
    <source>
        <dbReference type="Pfam" id="PF01345"/>
    </source>
</evidence>
<accession>A0ABP8BK84</accession>
<reference evidence="5" key="1">
    <citation type="journal article" date="2019" name="Int. J. Syst. Evol. Microbiol.">
        <title>The Global Catalogue of Microorganisms (GCM) 10K type strain sequencing project: providing services to taxonomists for standard genome sequencing and annotation.</title>
        <authorList>
            <consortium name="The Broad Institute Genomics Platform"/>
            <consortium name="The Broad Institute Genome Sequencing Center for Infectious Disease"/>
            <person name="Wu L."/>
            <person name="Ma J."/>
        </authorList>
    </citation>
    <scope>NUCLEOTIDE SEQUENCE [LARGE SCALE GENOMIC DNA]</scope>
    <source>
        <strain evidence="5">JCM 17388</strain>
    </source>
</reference>
<organism evidence="4 5">
    <name type="scientific">Streptosporangium oxazolinicum</name>
    <dbReference type="NCBI Taxonomy" id="909287"/>
    <lineage>
        <taxon>Bacteria</taxon>
        <taxon>Bacillati</taxon>
        <taxon>Actinomycetota</taxon>
        <taxon>Actinomycetes</taxon>
        <taxon>Streptosporangiales</taxon>
        <taxon>Streptosporangiaceae</taxon>
        <taxon>Streptosporangium</taxon>
    </lineage>
</organism>
<dbReference type="Proteomes" id="UP001501251">
    <property type="component" value="Unassembled WGS sequence"/>
</dbReference>
<keyword evidence="5" id="KW-1185">Reference proteome</keyword>
<protein>
    <recommendedName>
        <fullName evidence="3">DUF11 domain-containing protein</fullName>
    </recommendedName>
</protein>
<dbReference type="EMBL" id="BAABAQ010000018">
    <property type="protein sequence ID" value="GAA4208020.1"/>
    <property type="molecule type" value="Genomic_DNA"/>
</dbReference>
<comment type="caution">
    <text evidence="4">The sequence shown here is derived from an EMBL/GenBank/DDBJ whole genome shotgun (WGS) entry which is preliminary data.</text>
</comment>
<name>A0ABP8BK84_9ACTN</name>
<keyword evidence="1" id="KW-0812">Transmembrane</keyword>
<evidence type="ECO:0000256" key="2">
    <source>
        <dbReference type="SAM" id="SignalP"/>
    </source>
</evidence>
<dbReference type="InterPro" id="IPR001434">
    <property type="entry name" value="OmcB-like_DUF11"/>
</dbReference>